<evidence type="ECO:0000256" key="3">
    <source>
        <dbReference type="ARBA" id="ARBA00022692"/>
    </source>
</evidence>
<evidence type="ECO:0000256" key="6">
    <source>
        <dbReference type="SAM" id="Phobius"/>
    </source>
</evidence>
<sequence length="297" mass="31427">MSAVSIRTDPGSTPVLVGAAAICSFVGLDTTMKFLVGGLPLEQAVFLRYAFAIPIVLMLFLRRPQRLTVASLRSNGLRGVLVVMIAMSFFYSISVLPLAEAMAIQFLAPFFIALFGRLILKEPLGGRVIIGLCIGFAGILVILWGQIGGKHGDSALYGALAALFAAACYGLSNVLVRRQSASDSVETIVLSQTIVASTLLAIPGTSAWQPLTTQDLFLFGAVCVFGTLGQFGITWALTRAPASRLAVLEYTAFLWASLFGWLVFGEHPTTPTLAGAAIIVGACLFALRPAPTRQAAE</sequence>
<dbReference type="STRING" id="1123029.SAMN02745172_01178"/>
<dbReference type="InterPro" id="IPR000620">
    <property type="entry name" value="EamA_dom"/>
</dbReference>
<comment type="subcellular location">
    <subcellularLocation>
        <location evidence="1">Membrane</location>
        <topology evidence="1">Multi-pass membrane protein</topology>
    </subcellularLocation>
</comment>
<feature type="transmembrane region" description="Helical" evidence="6">
    <location>
        <begin position="46"/>
        <end position="64"/>
    </location>
</feature>
<evidence type="ECO:0000256" key="4">
    <source>
        <dbReference type="ARBA" id="ARBA00022989"/>
    </source>
</evidence>
<dbReference type="PANTHER" id="PTHR22911:SF6">
    <property type="entry name" value="SOLUTE CARRIER FAMILY 35 MEMBER G1"/>
    <property type="match status" value="1"/>
</dbReference>
<dbReference type="AlphaFoldDB" id="A0A1M7ZD71"/>
<name>A0A1M7ZD71_9HYPH</name>
<feature type="transmembrane region" description="Helical" evidence="6">
    <location>
        <begin position="127"/>
        <end position="149"/>
    </location>
</feature>
<feature type="domain" description="EamA" evidence="7">
    <location>
        <begin position="157"/>
        <end position="287"/>
    </location>
</feature>
<gene>
    <name evidence="8" type="ORF">SAMN02745172_01178</name>
</gene>
<dbReference type="Proteomes" id="UP000186406">
    <property type="component" value="Unassembled WGS sequence"/>
</dbReference>
<organism evidence="8 9">
    <name type="scientific">Pseudoxanthobacter soli DSM 19599</name>
    <dbReference type="NCBI Taxonomy" id="1123029"/>
    <lineage>
        <taxon>Bacteria</taxon>
        <taxon>Pseudomonadati</taxon>
        <taxon>Pseudomonadota</taxon>
        <taxon>Alphaproteobacteria</taxon>
        <taxon>Hyphomicrobiales</taxon>
        <taxon>Segnochrobactraceae</taxon>
        <taxon>Pseudoxanthobacter</taxon>
    </lineage>
</organism>
<feature type="transmembrane region" description="Helical" evidence="6">
    <location>
        <begin position="245"/>
        <end position="264"/>
    </location>
</feature>
<feature type="domain" description="EamA" evidence="7">
    <location>
        <begin position="16"/>
        <end position="143"/>
    </location>
</feature>
<keyword evidence="4 6" id="KW-1133">Transmembrane helix</keyword>
<reference evidence="8 9" key="1">
    <citation type="submission" date="2016-12" db="EMBL/GenBank/DDBJ databases">
        <authorList>
            <person name="Song W.-J."/>
            <person name="Kurnit D.M."/>
        </authorList>
    </citation>
    <scope>NUCLEOTIDE SEQUENCE [LARGE SCALE GENOMIC DNA]</scope>
    <source>
        <strain evidence="8 9">DSM 19599</strain>
    </source>
</reference>
<feature type="transmembrane region" description="Helical" evidence="6">
    <location>
        <begin position="155"/>
        <end position="176"/>
    </location>
</feature>
<keyword evidence="9" id="KW-1185">Reference proteome</keyword>
<evidence type="ECO:0000256" key="5">
    <source>
        <dbReference type="ARBA" id="ARBA00023136"/>
    </source>
</evidence>
<protein>
    <submittedName>
        <fullName evidence="8">S-adenosylmethionine uptake transporter</fullName>
    </submittedName>
</protein>
<feature type="transmembrane region" description="Helical" evidence="6">
    <location>
        <begin position="12"/>
        <end position="34"/>
    </location>
</feature>
<dbReference type="EMBL" id="FRXO01000002">
    <property type="protein sequence ID" value="SHO62830.1"/>
    <property type="molecule type" value="Genomic_DNA"/>
</dbReference>
<keyword evidence="3 6" id="KW-0812">Transmembrane</keyword>
<accession>A0A1M7ZD71</accession>
<evidence type="ECO:0000313" key="8">
    <source>
        <dbReference type="EMBL" id="SHO62830.1"/>
    </source>
</evidence>
<feature type="transmembrane region" description="Helical" evidence="6">
    <location>
        <begin position="270"/>
        <end position="287"/>
    </location>
</feature>
<dbReference type="RefSeq" id="WP_073626537.1">
    <property type="nucleotide sequence ID" value="NZ_FRXO01000002.1"/>
</dbReference>
<comment type="similarity">
    <text evidence="2">Belongs to the drug/metabolite transporter (DMT) superfamily. 10 TMS drug/metabolite exporter (DME) (TC 2.A.7.3) family.</text>
</comment>
<feature type="transmembrane region" description="Helical" evidence="6">
    <location>
        <begin position="76"/>
        <end position="96"/>
    </location>
</feature>
<dbReference type="Pfam" id="PF00892">
    <property type="entry name" value="EamA"/>
    <property type="match status" value="2"/>
</dbReference>
<evidence type="ECO:0000313" key="9">
    <source>
        <dbReference type="Proteomes" id="UP000186406"/>
    </source>
</evidence>
<dbReference type="GO" id="GO:0016020">
    <property type="term" value="C:membrane"/>
    <property type="evidence" value="ECO:0007669"/>
    <property type="project" value="UniProtKB-SubCell"/>
</dbReference>
<feature type="transmembrane region" description="Helical" evidence="6">
    <location>
        <begin position="102"/>
        <end position="120"/>
    </location>
</feature>
<evidence type="ECO:0000256" key="1">
    <source>
        <dbReference type="ARBA" id="ARBA00004141"/>
    </source>
</evidence>
<dbReference type="SUPFAM" id="SSF103481">
    <property type="entry name" value="Multidrug resistance efflux transporter EmrE"/>
    <property type="match status" value="2"/>
</dbReference>
<evidence type="ECO:0000256" key="2">
    <source>
        <dbReference type="ARBA" id="ARBA00009853"/>
    </source>
</evidence>
<feature type="transmembrane region" description="Helical" evidence="6">
    <location>
        <begin position="216"/>
        <end position="238"/>
    </location>
</feature>
<evidence type="ECO:0000259" key="7">
    <source>
        <dbReference type="Pfam" id="PF00892"/>
    </source>
</evidence>
<dbReference type="InterPro" id="IPR037185">
    <property type="entry name" value="EmrE-like"/>
</dbReference>
<dbReference type="PANTHER" id="PTHR22911">
    <property type="entry name" value="ACYL-MALONYL CONDENSING ENZYME-RELATED"/>
    <property type="match status" value="1"/>
</dbReference>
<keyword evidence="5 6" id="KW-0472">Membrane</keyword>
<dbReference type="OrthoDB" id="7818056at2"/>
<proteinExistence type="inferred from homology"/>
<feature type="transmembrane region" description="Helical" evidence="6">
    <location>
        <begin position="188"/>
        <end position="210"/>
    </location>
</feature>